<proteinExistence type="predicted"/>
<dbReference type="EMBL" id="BAABGN010000011">
    <property type="protein sequence ID" value="GAA4426667.1"/>
    <property type="molecule type" value="Genomic_DNA"/>
</dbReference>
<evidence type="ECO:0000313" key="2">
    <source>
        <dbReference type="EMBL" id="GAA4426667.1"/>
    </source>
</evidence>
<feature type="region of interest" description="Disordered" evidence="1">
    <location>
        <begin position="19"/>
        <end position="45"/>
    </location>
</feature>
<dbReference type="Proteomes" id="UP001500622">
    <property type="component" value="Unassembled WGS sequence"/>
</dbReference>
<reference evidence="3" key="1">
    <citation type="journal article" date="2019" name="Int. J. Syst. Evol. Microbiol.">
        <title>The Global Catalogue of Microorganisms (GCM) 10K type strain sequencing project: providing services to taxonomists for standard genome sequencing and annotation.</title>
        <authorList>
            <consortium name="The Broad Institute Genomics Platform"/>
            <consortium name="The Broad Institute Genome Sequencing Center for Infectious Disease"/>
            <person name="Wu L."/>
            <person name="Ma J."/>
        </authorList>
    </citation>
    <scope>NUCLEOTIDE SEQUENCE [LARGE SCALE GENOMIC DNA]</scope>
    <source>
        <strain evidence="3">JCM 17810</strain>
    </source>
</reference>
<gene>
    <name evidence="2" type="ORF">GCM10023169_25710</name>
</gene>
<evidence type="ECO:0000313" key="3">
    <source>
        <dbReference type="Proteomes" id="UP001500622"/>
    </source>
</evidence>
<keyword evidence="3" id="KW-1185">Reference proteome</keyword>
<evidence type="ECO:0000256" key="1">
    <source>
        <dbReference type="SAM" id="MobiDB-lite"/>
    </source>
</evidence>
<sequence>MSQNFIDALAFHMLRQIRQEQLGDDGPQRRHGRARNHKNDERRIL</sequence>
<accession>A0ABP8LD27</accession>
<name>A0ABP8LD27_9MICO</name>
<protein>
    <submittedName>
        <fullName evidence="2">Uncharacterized protein</fullName>
    </submittedName>
</protein>
<comment type="caution">
    <text evidence="2">The sequence shown here is derived from an EMBL/GenBank/DDBJ whole genome shotgun (WGS) entry which is preliminary data.</text>
</comment>
<organism evidence="2 3">
    <name type="scientific">Georgenia halophila</name>
    <dbReference type="NCBI Taxonomy" id="620889"/>
    <lineage>
        <taxon>Bacteria</taxon>
        <taxon>Bacillati</taxon>
        <taxon>Actinomycetota</taxon>
        <taxon>Actinomycetes</taxon>
        <taxon>Micrococcales</taxon>
        <taxon>Bogoriellaceae</taxon>
        <taxon>Georgenia</taxon>
    </lineage>
</organism>
<dbReference type="RefSeq" id="WP_345216660.1">
    <property type="nucleotide sequence ID" value="NZ_BAABGN010000011.1"/>
</dbReference>